<dbReference type="Proteomes" id="UP001152799">
    <property type="component" value="Chromosome 4"/>
</dbReference>
<evidence type="ECO:0000313" key="2">
    <source>
        <dbReference type="Proteomes" id="UP001152799"/>
    </source>
</evidence>
<accession>A0A9N9QFE1</accession>
<dbReference type="EMBL" id="OU892280">
    <property type="protein sequence ID" value="CAG9768080.1"/>
    <property type="molecule type" value="Genomic_DNA"/>
</dbReference>
<organism evidence="1 2">
    <name type="scientific">Ceutorhynchus assimilis</name>
    <name type="common">cabbage seed weevil</name>
    <dbReference type="NCBI Taxonomy" id="467358"/>
    <lineage>
        <taxon>Eukaryota</taxon>
        <taxon>Metazoa</taxon>
        <taxon>Ecdysozoa</taxon>
        <taxon>Arthropoda</taxon>
        <taxon>Hexapoda</taxon>
        <taxon>Insecta</taxon>
        <taxon>Pterygota</taxon>
        <taxon>Neoptera</taxon>
        <taxon>Endopterygota</taxon>
        <taxon>Coleoptera</taxon>
        <taxon>Polyphaga</taxon>
        <taxon>Cucujiformia</taxon>
        <taxon>Curculionidae</taxon>
        <taxon>Ceutorhynchinae</taxon>
        <taxon>Ceutorhynchus</taxon>
    </lineage>
</organism>
<keyword evidence="2" id="KW-1185">Reference proteome</keyword>
<evidence type="ECO:0008006" key="3">
    <source>
        <dbReference type="Google" id="ProtNLM"/>
    </source>
</evidence>
<name>A0A9N9QFE1_9CUCU</name>
<dbReference type="InterPro" id="IPR013783">
    <property type="entry name" value="Ig-like_fold"/>
</dbReference>
<gene>
    <name evidence="1" type="ORF">CEUTPL_LOCUS8628</name>
</gene>
<dbReference type="AlphaFoldDB" id="A0A9N9QFE1"/>
<dbReference type="InterPro" id="IPR036179">
    <property type="entry name" value="Ig-like_dom_sf"/>
</dbReference>
<reference evidence="1" key="1">
    <citation type="submission" date="2022-01" db="EMBL/GenBank/DDBJ databases">
        <authorList>
            <person name="King R."/>
        </authorList>
    </citation>
    <scope>NUCLEOTIDE SEQUENCE</scope>
</reference>
<dbReference type="OrthoDB" id="8825892at2759"/>
<dbReference type="Gene3D" id="2.60.40.10">
    <property type="entry name" value="Immunoglobulins"/>
    <property type="match status" value="1"/>
</dbReference>
<dbReference type="SUPFAM" id="SSF48726">
    <property type="entry name" value="Immunoglobulin"/>
    <property type="match status" value="1"/>
</dbReference>
<sequence length="96" mass="10514">MTNGSILGPKEEGDEVDLVCEAGSGKPIPRVSWYNGSTLISRAKNEPAKGIIGFYFRLQLRLAVNFLIGLAQVFEAGKLADAAQRKFLTPNFCQRL</sequence>
<protein>
    <recommendedName>
        <fullName evidence="3">Ig-like domain-containing protein</fullName>
    </recommendedName>
</protein>
<proteinExistence type="predicted"/>
<evidence type="ECO:0000313" key="1">
    <source>
        <dbReference type="EMBL" id="CAG9768080.1"/>
    </source>
</evidence>